<organism evidence="4 5">
    <name type="scientific">Knoellia flava</name>
    <dbReference type="NCBI Taxonomy" id="913969"/>
    <lineage>
        <taxon>Bacteria</taxon>
        <taxon>Bacillati</taxon>
        <taxon>Actinomycetota</taxon>
        <taxon>Actinomycetes</taxon>
        <taxon>Micrococcales</taxon>
        <taxon>Intrasporangiaceae</taxon>
        <taxon>Knoellia</taxon>
    </lineage>
</organism>
<dbReference type="PANTHER" id="PTHR43877">
    <property type="entry name" value="AMINOALKYLPHOSPHONATE N-ACETYLTRANSFERASE-RELATED-RELATED"/>
    <property type="match status" value="1"/>
</dbReference>
<dbReference type="SUPFAM" id="SSF55729">
    <property type="entry name" value="Acyl-CoA N-acyltransferases (Nat)"/>
    <property type="match status" value="1"/>
</dbReference>
<evidence type="ECO:0000313" key="4">
    <source>
        <dbReference type="EMBL" id="GGB75240.1"/>
    </source>
</evidence>
<protein>
    <recommendedName>
        <fullName evidence="3">N-acetyltransferase domain-containing protein</fullName>
    </recommendedName>
</protein>
<feature type="domain" description="N-acetyltransferase" evidence="3">
    <location>
        <begin position="23"/>
        <end position="168"/>
    </location>
</feature>
<keyword evidence="2" id="KW-0012">Acyltransferase</keyword>
<sequence length="182" mass="19925">MADRSSRTLEVVPVTEDNWRTYRDVRLAALLDTPRAFANTYAVSAAYPESSWLARLRTMHVWLAFVDDRPVGTVSLWHSQDQPDEEVYLIGMWVSASARGAGVGDLLVSTALDAAGEAGYSRVHLEVAEENLPAQRLYERHGFARTGTTWDNPLYGGILEIGYAVRVDPGCRPSVASGTVGA</sequence>
<reference evidence="4" key="2">
    <citation type="submission" date="2020-09" db="EMBL/GenBank/DDBJ databases">
        <authorList>
            <person name="Sun Q."/>
            <person name="Zhou Y."/>
        </authorList>
    </citation>
    <scope>NUCLEOTIDE SEQUENCE</scope>
    <source>
        <strain evidence="4">CGMCC 1.10749</strain>
    </source>
</reference>
<dbReference type="PANTHER" id="PTHR43877:SF2">
    <property type="entry name" value="AMINOALKYLPHOSPHONATE N-ACETYLTRANSFERASE-RELATED"/>
    <property type="match status" value="1"/>
</dbReference>
<dbReference type="CDD" id="cd04301">
    <property type="entry name" value="NAT_SF"/>
    <property type="match status" value="1"/>
</dbReference>
<dbReference type="InterPro" id="IPR016181">
    <property type="entry name" value="Acyl_CoA_acyltransferase"/>
</dbReference>
<dbReference type="EMBL" id="BMEA01000001">
    <property type="protein sequence ID" value="GGB75240.1"/>
    <property type="molecule type" value="Genomic_DNA"/>
</dbReference>
<dbReference type="RefSeq" id="WP_052117348.1">
    <property type="nucleotide sequence ID" value="NZ_BMEA01000001.1"/>
</dbReference>
<dbReference type="InterPro" id="IPR000182">
    <property type="entry name" value="GNAT_dom"/>
</dbReference>
<evidence type="ECO:0000256" key="2">
    <source>
        <dbReference type="ARBA" id="ARBA00023315"/>
    </source>
</evidence>
<reference evidence="4" key="1">
    <citation type="journal article" date="2014" name="Int. J. Syst. Evol. Microbiol.">
        <title>Complete genome sequence of Corynebacterium casei LMG S-19264T (=DSM 44701T), isolated from a smear-ripened cheese.</title>
        <authorList>
            <consortium name="US DOE Joint Genome Institute (JGI-PGF)"/>
            <person name="Walter F."/>
            <person name="Albersmeier A."/>
            <person name="Kalinowski J."/>
            <person name="Ruckert C."/>
        </authorList>
    </citation>
    <scope>NUCLEOTIDE SEQUENCE</scope>
    <source>
        <strain evidence="4">CGMCC 1.10749</strain>
    </source>
</reference>
<dbReference type="InterPro" id="IPR050832">
    <property type="entry name" value="Bact_Acetyltransf"/>
</dbReference>
<accession>A0A8H9FTF6</accession>
<keyword evidence="1" id="KW-0808">Transferase</keyword>
<dbReference type="AlphaFoldDB" id="A0A8H9FTF6"/>
<dbReference type="Gene3D" id="3.40.630.30">
    <property type="match status" value="1"/>
</dbReference>
<evidence type="ECO:0000259" key="3">
    <source>
        <dbReference type="PROSITE" id="PS51186"/>
    </source>
</evidence>
<name>A0A8H9FTF6_9MICO</name>
<evidence type="ECO:0000256" key="1">
    <source>
        <dbReference type="ARBA" id="ARBA00022679"/>
    </source>
</evidence>
<dbReference type="PROSITE" id="PS51186">
    <property type="entry name" value="GNAT"/>
    <property type="match status" value="1"/>
</dbReference>
<proteinExistence type="predicted"/>
<comment type="caution">
    <text evidence="4">The sequence shown here is derived from an EMBL/GenBank/DDBJ whole genome shotgun (WGS) entry which is preliminary data.</text>
</comment>
<dbReference type="Proteomes" id="UP000628079">
    <property type="component" value="Unassembled WGS sequence"/>
</dbReference>
<evidence type="ECO:0000313" key="5">
    <source>
        <dbReference type="Proteomes" id="UP000628079"/>
    </source>
</evidence>
<dbReference type="GO" id="GO:0016747">
    <property type="term" value="F:acyltransferase activity, transferring groups other than amino-acyl groups"/>
    <property type="evidence" value="ECO:0007669"/>
    <property type="project" value="InterPro"/>
</dbReference>
<gene>
    <name evidence="4" type="ORF">GCM10011314_13470</name>
</gene>
<dbReference type="Pfam" id="PF00583">
    <property type="entry name" value="Acetyltransf_1"/>
    <property type="match status" value="1"/>
</dbReference>